<evidence type="ECO:0000256" key="4">
    <source>
        <dbReference type="ARBA" id="ARBA00023136"/>
    </source>
</evidence>
<feature type="transmembrane region" description="Helical" evidence="5">
    <location>
        <begin position="242"/>
        <end position="263"/>
    </location>
</feature>
<dbReference type="PANTHER" id="PTHR30371:SF0">
    <property type="entry name" value="SEC-INDEPENDENT PROTEIN TRANSLOCASE PROTEIN TATC, CHLOROPLASTIC-RELATED"/>
    <property type="match status" value="1"/>
</dbReference>
<evidence type="ECO:0000256" key="5">
    <source>
        <dbReference type="HAMAP-Rule" id="MF_00902"/>
    </source>
</evidence>
<feature type="transmembrane region" description="Helical" evidence="5">
    <location>
        <begin position="135"/>
        <end position="154"/>
    </location>
</feature>
<comment type="caution">
    <text evidence="6">The sequence shown here is derived from an EMBL/GenBank/DDBJ whole genome shotgun (WGS) entry which is preliminary data.</text>
</comment>
<dbReference type="GO" id="GO:0009977">
    <property type="term" value="F:proton motive force dependent protein transmembrane transporter activity"/>
    <property type="evidence" value="ECO:0007669"/>
    <property type="project" value="TreeGrafter"/>
</dbReference>
<keyword evidence="3 5" id="KW-1133">Transmembrane helix</keyword>
<dbReference type="PRINTS" id="PR01840">
    <property type="entry name" value="TATCFAMILY"/>
</dbReference>
<name>A0A1S1Z4B2_FLAPC</name>
<dbReference type="AlphaFoldDB" id="A0A1S1Z4B2"/>
<comment type="subcellular location">
    <subcellularLocation>
        <location evidence="5">Cell membrane</location>
        <topology evidence="5">Multi-pass membrane protein</topology>
    </subcellularLocation>
    <subcellularLocation>
        <location evidence="1">Membrane</location>
        <topology evidence="1">Multi-pass membrane protein</topology>
    </subcellularLocation>
</comment>
<accession>A0A1S1Z4B2</accession>
<comment type="similarity">
    <text evidence="5">Belongs to the TatC family.</text>
</comment>
<dbReference type="GO" id="GO:0065002">
    <property type="term" value="P:intracellular protein transmembrane transport"/>
    <property type="evidence" value="ECO:0007669"/>
    <property type="project" value="TreeGrafter"/>
</dbReference>
<dbReference type="InterPro" id="IPR002033">
    <property type="entry name" value="TatC"/>
</dbReference>
<comment type="function">
    <text evidence="5">Part of the twin-arginine translocation (Tat) system that transports large folded proteins containing a characteristic twin-arginine motif in their signal peptide across membranes.</text>
</comment>
<keyword evidence="2 5" id="KW-0812">Transmembrane</keyword>
<dbReference type="RefSeq" id="WP_044223302.1">
    <property type="nucleotide sequence ID" value="NZ_JRYR02000001.1"/>
</dbReference>
<feature type="transmembrane region" description="Helical" evidence="5">
    <location>
        <begin position="30"/>
        <end position="50"/>
    </location>
</feature>
<feature type="transmembrane region" description="Helical" evidence="5">
    <location>
        <begin position="180"/>
        <end position="205"/>
    </location>
</feature>
<dbReference type="GO" id="GO:0043953">
    <property type="term" value="P:protein transport by the Tat complex"/>
    <property type="evidence" value="ECO:0007669"/>
    <property type="project" value="UniProtKB-UniRule"/>
</dbReference>
<evidence type="ECO:0000256" key="3">
    <source>
        <dbReference type="ARBA" id="ARBA00022989"/>
    </source>
</evidence>
<gene>
    <name evidence="5" type="primary">tatC</name>
    <name evidence="6" type="ORF">NH26_18155</name>
</gene>
<dbReference type="Pfam" id="PF00902">
    <property type="entry name" value="TatC"/>
    <property type="match status" value="1"/>
</dbReference>
<sequence length="277" mass="31483">MSDHKEENEMSFLDHLEELRWHVMRGVGSILIFSILAFISKKFVFNVIILGPSRLDFPTYQWLCELSHYLDTDVLCIQSLPFTIQSRTMTGQFAMHIMSSFVIGLIMAFPYTFWEIWRFIKPGLYNNEKSAATGATFFVSLLFATGVLFGYYVVSPLAVNFLSNYQIDESVLNEFDITSYISTIAMIVLSGGIMFQLPMVVYVLSKSDMITPDVMKEYRKHALVVILIISAIITPPDPITQVMIAGPIFALYEISILICARVVKKKQKAAEKALRKI</sequence>
<evidence type="ECO:0000313" key="7">
    <source>
        <dbReference type="Proteomes" id="UP000179797"/>
    </source>
</evidence>
<keyword evidence="5" id="KW-0811">Translocation</keyword>
<feature type="transmembrane region" description="Helical" evidence="5">
    <location>
        <begin position="217"/>
        <end position="236"/>
    </location>
</feature>
<protein>
    <recommendedName>
        <fullName evidence="5">Sec-independent protein translocase protein TatC</fullName>
    </recommendedName>
</protein>
<evidence type="ECO:0000313" key="6">
    <source>
        <dbReference type="EMBL" id="OHX68129.1"/>
    </source>
</evidence>
<keyword evidence="5" id="KW-0653">Protein transport</keyword>
<keyword evidence="5" id="KW-0813">Transport</keyword>
<dbReference type="STRING" id="915059.NH26_18155"/>
<feature type="transmembrane region" description="Helical" evidence="5">
    <location>
        <begin position="93"/>
        <end position="114"/>
    </location>
</feature>
<dbReference type="GO" id="GO:0033281">
    <property type="term" value="C:TAT protein transport complex"/>
    <property type="evidence" value="ECO:0007669"/>
    <property type="project" value="UniProtKB-UniRule"/>
</dbReference>
<organism evidence="6 7">
    <name type="scientific">Flammeovirga pacifica</name>
    <dbReference type="NCBI Taxonomy" id="915059"/>
    <lineage>
        <taxon>Bacteria</taxon>
        <taxon>Pseudomonadati</taxon>
        <taxon>Bacteroidota</taxon>
        <taxon>Cytophagia</taxon>
        <taxon>Cytophagales</taxon>
        <taxon>Flammeovirgaceae</taxon>
        <taxon>Flammeovirga</taxon>
    </lineage>
</organism>
<keyword evidence="7" id="KW-1185">Reference proteome</keyword>
<reference evidence="6 7" key="1">
    <citation type="journal article" date="2012" name="Int. J. Syst. Evol. Microbiol.">
        <title>Flammeovirga pacifica sp. nov., isolated from deep-sea sediment.</title>
        <authorList>
            <person name="Xu H."/>
            <person name="Fu Y."/>
            <person name="Yang N."/>
            <person name="Ding Z."/>
            <person name="Lai Q."/>
            <person name="Zeng R."/>
        </authorList>
    </citation>
    <scope>NUCLEOTIDE SEQUENCE [LARGE SCALE GENOMIC DNA]</scope>
    <source>
        <strain evidence="7">DSM 24597 / LMG 26175 / WPAGA1</strain>
    </source>
</reference>
<dbReference type="PANTHER" id="PTHR30371">
    <property type="entry name" value="SEC-INDEPENDENT PROTEIN TRANSLOCASE PROTEIN TATC"/>
    <property type="match status" value="1"/>
</dbReference>
<evidence type="ECO:0000256" key="2">
    <source>
        <dbReference type="ARBA" id="ARBA00022692"/>
    </source>
</evidence>
<comment type="subunit">
    <text evidence="5">Forms a complex with TatA.</text>
</comment>
<keyword evidence="4 5" id="KW-0472">Membrane</keyword>
<dbReference type="Proteomes" id="UP000179797">
    <property type="component" value="Unassembled WGS sequence"/>
</dbReference>
<dbReference type="HAMAP" id="MF_00902">
    <property type="entry name" value="TatC"/>
    <property type="match status" value="1"/>
</dbReference>
<dbReference type="OrthoDB" id="9777044at2"/>
<evidence type="ECO:0000256" key="1">
    <source>
        <dbReference type="ARBA" id="ARBA00004141"/>
    </source>
</evidence>
<keyword evidence="5" id="KW-1003">Cell membrane</keyword>
<dbReference type="EMBL" id="JRYR02000001">
    <property type="protein sequence ID" value="OHX68129.1"/>
    <property type="molecule type" value="Genomic_DNA"/>
</dbReference>
<proteinExistence type="inferred from homology"/>
<dbReference type="NCBIfam" id="TIGR00945">
    <property type="entry name" value="tatC"/>
    <property type="match status" value="1"/>
</dbReference>